<evidence type="ECO:0000313" key="2">
    <source>
        <dbReference type="EMBL" id="CAB4144931.1"/>
    </source>
</evidence>
<evidence type="ECO:0000313" key="3">
    <source>
        <dbReference type="EMBL" id="CAB4180503.1"/>
    </source>
</evidence>
<protein>
    <submittedName>
        <fullName evidence="3">Uncharacterized protein</fullName>
    </submittedName>
</protein>
<evidence type="ECO:0000313" key="5">
    <source>
        <dbReference type="EMBL" id="CAB4221852.1"/>
    </source>
</evidence>
<evidence type="ECO:0000256" key="1">
    <source>
        <dbReference type="SAM" id="MobiDB-lite"/>
    </source>
</evidence>
<accession>A0A6J5Q8X3</accession>
<name>A0A6J5Q8X3_9CAUD</name>
<dbReference type="EMBL" id="LR797152">
    <property type="protein sequence ID" value="CAB4190701.1"/>
    <property type="molecule type" value="Genomic_DNA"/>
</dbReference>
<sequence>MAMATDAECGEIETTGEATARRRPSGVIKHNGFAAFRRNESADVCPYPSGGETSQERQWWMHGFIAAQVVASCRAMTLEEMLR</sequence>
<gene>
    <name evidence="3" type="ORF">UFOVP1045_39</name>
    <name evidence="4" type="ORF">UFOVP1194_93</name>
    <name evidence="5" type="ORF">UFOVP1641_89</name>
    <name evidence="2" type="ORF">UFOVP466_92</name>
</gene>
<evidence type="ECO:0000313" key="4">
    <source>
        <dbReference type="EMBL" id="CAB4190701.1"/>
    </source>
</evidence>
<dbReference type="EMBL" id="LR796996">
    <property type="protein sequence ID" value="CAB4180503.1"/>
    <property type="molecule type" value="Genomic_DNA"/>
</dbReference>
<proteinExistence type="predicted"/>
<dbReference type="EMBL" id="LR797505">
    <property type="protein sequence ID" value="CAB4221852.1"/>
    <property type="molecule type" value="Genomic_DNA"/>
</dbReference>
<organism evidence="3">
    <name type="scientific">uncultured Caudovirales phage</name>
    <dbReference type="NCBI Taxonomy" id="2100421"/>
    <lineage>
        <taxon>Viruses</taxon>
        <taxon>Duplodnaviria</taxon>
        <taxon>Heunggongvirae</taxon>
        <taxon>Uroviricota</taxon>
        <taxon>Caudoviricetes</taxon>
        <taxon>Peduoviridae</taxon>
        <taxon>Maltschvirus</taxon>
        <taxon>Maltschvirus maltsch</taxon>
    </lineage>
</organism>
<dbReference type="EMBL" id="LR796439">
    <property type="protein sequence ID" value="CAB4144931.1"/>
    <property type="molecule type" value="Genomic_DNA"/>
</dbReference>
<dbReference type="NCBIfam" id="NF041886">
    <property type="entry name" value="Rmf_CrpP_fam"/>
    <property type="match status" value="1"/>
</dbReference>
<reference evidence="3" key="1">
    <citation type="submission" date="2020-05" db="EMBL/GenBank/DDBJ databases">
        <authorList>
            <person name="Chiriac C."/>
            <person name="Salcher M."/>
            <person name="Ghai R."/>
            <person name="Kavagutti S V."/>
        </authorList>
    </citation>
    <scope>NUCLEOTIDE SEQUENCE</scope>
</reference>
<feature type="region of interest" description="Disordered" evidence="1">
    <location>
        <begin position="1"/>
        <end position="24"/>
    </location>
</feature>